<reference evidence="1" key="1">
    <citation type="submission" date="2020-11" db="EMBL/GenBank/DDBJ databases">
        <authorList>
            <person name="Davenport K.M."/>
            <person name="Bickhart D.M."/>
            <person name="Smith T.P.L."/>
            <person name="Murdoch B.M."/>
            <person name="Rosen B.D."/>
        </authorList>
    </citation>
    <scope>NUCLEOTIDE SEQUENCE [LARGE SCALE GENOMIC DNA]</scope>
    <source>
        <strain evidence="1">OAR_USU_Benz2616</strain>
    </source>
</reference>
<evidence type="ECO:0000313" key="1">
    <source>
        <dbReference type="Ensembl" id="ENSOARP00020053495.1"/>
    </source>
</evidence>
<gene>
    <name evidence="1" type="primary">TMEM190</name>
</gene>
<organism evidence="1">
    <name type="scientific">Ovis aries</name>
    <name type="common">Sheep</name>
    <dbReference type="NCBI Taxonomy" id="9940"/>
    <lineage>
        <taxon>Eukaryota</taxon>
        <taxon>Metazoa</taxon>
        <taxon>Chordata</taxon>
        <taxon>Craniata</taxon>
        <taxon>Vertebrata</taxon>
        <taxon>Euteleostomi</taxon>
        <taxon>Mammalia</taxon>
        <taxon>Eutheria</taxon>
        <taxon>Laurasiatheria</taxon>
        <taxon>Artiodactyla</taxon>
        <taxon>Ruminantia</taxon>
        <taxon>Pecora</taxon>
        <taxon>Bovidae</taxon>
        <taxon>Caprinae</taxon>
        <taxon>Ovis</taxon>
    </lineage>
</organism>
<name>A0AC11E9G1_SHEEP</name>
<sequence>PPPQTGGASQGDSGHQPGGWPGPRGCGGLGLGPACWRAAPPLTGGRTGEVPAPTRCFSRGSQECTPSLPPLSRGSRPPASTSSFTSRSPAPSSLLLQTQVSSRRETLVSRKEDGENLWARYNLGSAVRSPGNPRPTQHPPGCLQETPDLDTRTGHSRGDEPHPPWLGAECRLGGELRVSSQPSPQRPQEAGEARWWALGSQLWVSSCSCRAQQGFFYPWSCEGDVWDRESCGGQAAIENPNLCLRLRCCYRDGVCYHQRPDENMRRKHMWALGWTCGGLLFLITSICLFWWARRHDMLRLPWFLKGKCNLSRTVSLLSKDRTPSEKKTPSVGSIPPAPPTEGTQDTSGGTEGEGTEGGEETEGGDEDD</sequence>
<reference evidence="1" key="2">
    <citation type="submission" date="2025-08" db="UniProtKB">
        <authorList>
            <consortium name="Ensembl"/>
        </authorList>
    </citation>
    <scope>IDENTIFICATION</scope>
</reference>
<reference evidence="1" key="3">
    <citation type="submission" date="2025-09" db="UniProtKB">
        <authorList>
            <consortium name="Ensembl"/>
        </authorList>
    </citation>
    <scope>IDENTIFICATION</scope>
</reference>
<protein>
    <submittedName>
        <fullName evidence="1">Uncharacterized protein</fullName>
    </submittedName>
</protein>
<proteinExistence type="predicted"/>
<dbReference type="Ensembl" id="ENSOART00020043329.1">
    <property type="protein sequence ID" value="ENSOARP00020053495.1"/>
    <property type="gene ID" value="ENSOARG00020004471.2"/>
</dbReference>
<accession>A0AC11E9G1</accession>